<dbReference type="OrthoDB" id="4696264at2"/>
<keyword evidence="2" id="KW-0614">Plasmid</keyword>
<keyword evidence="1" id="KW-0645">Protease</keyword>
<dbReference type="Pfam" id="PF13365">
    <property type="entry name" value="Trypsin_2"/>
    <property type="match status" value="1"/>
</dbReference>
<keyword evidence="1" id="KW-0378">Hydrolase</keyword>
<dbReference type="EMBL" id="CP019641">
    <property type="protein sequence ID" value="AQQ55390.1"/>
    <property type="molecule type" value="Genomic_DNA"/>
</dbReference>
<dbReference type="Proteomes" id="UP000188184">
    <property type="component" value="Plasmid unnamed1"/>
</dbReference>
<reference evidence="2 3" key="1">
    <citation type="submission" date="2017-02" db="EMBL/GenBank/DDBJ databases">
        <title>The complete genomic sequence of a novel cold adapted crude oil-degrading bacterium Planococcus qaidamina Y42.</title>
        <authorList>
            <person name="Yang R."/>
        </authorList>
    </citation>
    <scope>NUCLEOTIDE SEQUENCE [LARGE SCALE GENOMIC DNA]</scope>
    <source>
        <strain evidence="2 3">Y42</strain>
        <plasmid evidence="2 3">unnamed1</plasmid>
    </source>
</reference>
<proteinExistence type="predicted"/>
<dbReference type="AlphaFoldDB" id="A0A1Q2L4L3"/>
<protein>
    <recommendedName>
        <fullName evidence="4">Serine protease</fullName>
    </recommendedName>
</protein>
<evidence type="ECO:0000256" key="1">
    <source>
        <dbReference type="ARBA" id="ARBA00022825"/>
    </source>
</evidence>
<geneLocation type="plasmid" evidence="2 3">
    <name>unnamed1</name>
</geneLocation>
<keyword evidence="3" id="KW-1185">Reference proteome</keyword>
<evidence type="ECO:0000313" key="2">
    <source>
        <dbReference type="EMBL" id="AQQ55390.1"/>
    </source>
</evidence>
<dbReference type="SUPFAM" id="SSF50494">
    <property type="entry name" value="Trypsin-like serine proteases"/>
    <property type="match status" value="1"/>
</dbReference>
<dbReference type="GO" id="GO:0008236">
    <property type="term" value="F:serine-type peptidase activity"/>
    <property type="evidence" value="ECO:0007669"/>
    <property type="project" value="UniProtKB-KW"/>
</dbReference>
<name>A0A1Q2L4L3_9BACL</name>
<evidence type="ECO:0008006" key="4">
    <source>
        <dbReference type="Google" id="ProtNLM"/>
    </source>
</evidence>
<sequence>MVNFTDESLKSLLIKMYFNEKHLSSGTGFLIRSNSGPVLITNRHNVTGRHNETGECLSKTKAVPNRIAISHHKKRELGSVTVKSEELYQNEEPLWIEHPGLGSKVDLVALKLTNLKDVEIHAYSLDAGSHMDIGVSDIVSVIGFPFGLQVGSNAAIWATGFVASEPAINYKNLPLFLVDCRTREGQSGSAVVAYRKAGSLVVGNGGAGIYPGSSTKLLGIYSGRINRESDLGMVWKTSAIIELVESIPV</sequence>
<keyword evidence="1" id="KW-0720">Serine protease</keyword>
<gene>
    <name evidence="2" type="ORF">B0X71_19670</name>
</gene>
<dbReference type="RefSeq" id="WP_077591250.1">
    <property type="nucleotide sequence ID" value="NZ_CP019641.1"/>
</dbReference>
<evidence type="ECO:0000313" key="3">
    <source>
        <dbReference type="Proteomes" id="UP000188184"/>
    </source>
</evidence>
<dbReference type="Gene3D" id="2.40.10.120">
    <property type="match status" value="1"/>
</dbReference>
<organism evidence="2 3">
    <name type="scientific">Planococcus lenghuensis</name>
    <dbReference type="NCBI Taxonomy" id="2213202"/>
    <lineage>
        <taxon>Bacteria</taxon>
        <taxon>Bacillati</taxon>
        <taxon>Bacillota</taxon>
        <taxon>Bacilli</taxon>
        <taxon>Bacillales</taxon>
        <taxon>Caryophanaceae</taxon>
        <taxon>Planococcus</taxon>
    </lineage>
</organism>
<accession>A0A1Q2L4L3</accession>
<dbReference type="KEGG" id="pmar:B0X71_19670"/>
<dbReference type="InterPro" id="IPR009003">
    <property type="entry name" value="Peptidase_S1_PA"/>
</dbReference>